<keyword evidence="2" id="KW-0732">Signal</keyword>
<proteinExistence type="predicted"/>
<accession>A0A8S0X8E2</accession>
<sequence>MKLLTLLLLSAALGAGPAVQAADEEHLDEAMKHVKEAAAADDGPSIAKHAELARSHAQTADEHLDAAIKSLGSAIEQGKLGQGDRAKKAADEARMHLKAVND</sequence>
<evidence type="ECO:0000313" key="3">
    <source>
        <dbReference type="EMBL" id="CAA9891040.1"/>
    </source>
</evidence>
<keyword evidence="4" id="KW-1185">Reference proteome</keyword>
<comment type="caution">
    <text evidence="3">The sequence shown here is derived from an EMBL/GenBank/DDBJ whole genome shotgun (WGS) entry which is preliminary data.</text>
</comment>
<dbReference type="AlphaFoldDB" id="A0A8S0X8E2"/>
<dbReference type="CDD" id="cd13840">
    <property type="entry name" value="SMBP_like"/>
    <property type="match status" value="1"/>
</dbReference>
<dbReference type="Proteomes" id="UP000494216">
    <property type="component" value="Unassembled WGS sequence"/>
</dbReference>
<dbReference type="Pfam" id="PF16785">
    <property type="entry name" value="SMBP"/>
    <property type="match status" value="1"/>
</dbReference>
<dbReference type="InterPro" id="IPR031877">
    <property type="entry name" value="SmbP"/>
</dbReference>
<dbReference type="RefSeq" id="WP_246246973.1">
    <property type="nucleotide sequence ID" value="NZ_CADCXN010000061.1"/>
</dbReference>
<feature type="chain" id="PRO_5035747747" evidence="2">
    <location>
        <begin position="22"/>
        <end position="102"/>
    </location>
</feature>
<organism evidence="3 4">
    <name type="scientific">Candidatus Methylobacter favarea</name>
    <dbReference type="NCBI Taxonomy" id="2707345"/>
    <lineage>
        <taxon>Bacteria</taxon>
        <taxon>Pseudomonadati</taxon>
        <taxon>Pseudomonadota</taxon>
        <taxon>Gammaproteobacteria</taxon>
        <taxon>Methylococcales</taxon>
        <taxon>Methylococcaceae</taxon>
        <taxon>Methylobacter</taxon>
    </lineage>
</organism>
<dbReference type="Gene3D" id="1.20.120.660">
    <property type="entry name" value="IL-4 antagonist (De novo design) like domain"/>
    <property type="match status" value="1"/>
</dbReference>
<evidence type="ECO:0000313" key="4">
    <source>
        <dbReference type="Proteomes" id="UP000494216"/>
    </source>
</evidence>
<evidence type="ECO:0000256" key="1">
    <source>
        <dbReference type="SAM" id="MobiDB-lite"/>
    </source>
</evidence>
<dbReference type="EMBL" id="CADCXN010000061">
    <property type="protein sequence ID" value="CAA9891040.1"/>
    <property type="molecule type" value="Genomic_DNA"/>
</dbReference>
<dbReference type="GO" id="GO:0046872">
    <property type="term" value="F:metal ion binding"/>
    <property type="evidence" value="ECO:0007669"/>
    <property type="project" value="InterPro"/>
</dbReference>
<feature type="signal peptide" evidence="2">
    <location>
        <begin position="1"/>
        <end position="21"/>
    </location>
</feature>
<feature type="compositionally biased region" description="Basic and acidic residues" evidence="1">
    <location>
        <begin position="82"/>
        <end position="102"/>
    </location>
</feature>
<protein>
    <submittedName>
        <fullName evidence="3">Small metal-binding protein</fullName>
    </submittedName>
</protein>
<reference evidence="3 4" key="1">
    <citation type="submission" date="2020-02" db="EMBL/GenBank/DDBJ databases">
        <authorList>
            <person name="Hogendoorn C."/>
        </authorList>
    </citation>
    <scope>NUCLEOTIDE SEQUENCE [LARGE SCALE GENOMIC DNA]</scope>
    <source>
        <strain evidence="3">METHB21</strain>
    </source>
</reference>
<evidence type="ECO:0000256" key="2">
    <source>
        <dbReference type="SAM" id="SignalP"/>
    </source>
</evidence>
<gene>
    <name evidence="3" type="ORF">METHB2_320027</name>
</gene>
<name>A0A8S0X8E2_9GAMM</name>
<feature type="region of interest" description="Disordered" evidence="1">
    <location>
        <begin position="79"/>
        <end position="102"/>
    </location>
</feature>